<dbReference type="InterPro" id="IPR000210">
    <property type="entry name" value="BTB/POZ_dom"/>
</dbReference>
<dbReference type="InterPro" id="IPR011333">
    <property type="entry name" value="SKP1/BTB/POZ_sf"/>
</dbReference>
<keyword evidence="4" id="KW-1185">Reference proteome</keyword>
<dbReference type="PANTHER" id="PTHR47022:SF1">
    <property type="entry name" value="BTB AND MATH DOMAIN-CONTAINING PROTEIN 36-RELATED"/>
    <property type="match status" value="1"/>
</dbReference>
<sequence length="523" mass="60164">MSATGTDTEIMLPEWKSERRILTASGVDDKIFYKSEGPIELRIDRFAEFVRGEEERCSAPVYIRGLSWQILAHFKEAAQSNNQDGQPSSKGFSFDLCCPDNFTNRDWECHAKYSLRIMAQKEGVKDISEKDLKDTFNGTESFNAWGLRNFVTCDFLLNSENGYIKDDTVILQAHVKPLTLKAVSGNRYAIENCEQLFSSSTQYSWDFVLIIEDEEVHVQKIYLAMHSEYFKEQFSKYGDKNKAVLQDVGYGEFIELLSVIYPTLYPIKAENVESISKLAFKFKMAALLKQCEIFLMENNAEFGRAKSLLMAEWYGLEHLTRMLFDRIFSSAPVSYPVSDPEIMDITTDRGVEILQELASSVCCPSDGVLIVENRRIPIHKTHLAMYSEYFTAMFQGAFEERNKDEFVLEEVDYNEILELLMVIYPTEQHFSITEKNVGVILKMADRFIMPAILGRCKKLLQNSTGIRAARKLWLAQRYNLPDLQAEYAKKYKTMSDVEELRAEPEFGLFDDKTRTLVLDSLIS</sequence>
<dbReference type="PROSITE" id="PS50144">
    <property type="entry name" value="MATH"/>
    <property type="match status" value="1"/>
</dbReference>
<reference evidence="3" key="1">
    <citation type="submission" date="2022-01" db="EMBL/GenBank/DDBJ databases">
        <title>Genome Sequence Resource for Two Populations of Ditylenchus destructor, the Migratory Endoparasitic Phytonematode.</title>
        <authorList>
            <person name="Zhang H."/>
            <person name="Lin R."/>
            <person name="Xie B."/>
        </authorList>
    </citation>
    <scope>NUCLEOTIDE SEQUENCE</scope>
    <source>
        <strain evidence="3">BazhouSP</strain>
    </source>
</reference>
<comment type="caution">
    <text evidence="3">The sequence shown here is derived from an EMBL/GenBank/DDBJ whole genome shotgun (WGS) entry which is preliminary data.</text>
</comment>
<dbReference type="PANTHER" id="PTHR47022">
    <property type="entry name" value="BTB AND MATH DOMAIN-CONTAINING PROTEIN 36-RELATED"/>
    <property type="match status" value="1"/>
</dbReference>
<evidence type="ECO:0000313" key="4">
    <source>
        <dbReference type="Proteomes" id="UP001201812"/>
    </source>
</evidence>
<dbReference type="PROSITE" id="PS50097">
    <property type="entry name" value="BTB"/>
    <property type="match status" value="2"/>
</dbReference>
<protein>
    <submittedName>
        <fullName evidence="3">BTB/POZ domain-containing protein</fullName>
    </submittedName>
</protein>
<dbReference type="CDD" id="cd18186">
    <property type="entry name" value="BTB_POZ_ZBTB_KLHL-like"/>
    <property type="match status" value="1"/>
</dbReference>
<evidence type="ECO:0000259" key="2">
    <source>
        <dbReference type="PROSITE" id="PS50144"/>
    </source>
</evidence>
<dbReference type="Gene3D" id="3.30.710.10">
    <property type="entry name" value="Potassium Channel Kv1.1, Chain A"/>
    <property type="match status" value="2"/>
</dbReference>
<dbReference type="SUPFAM" id="SSF54695">
    <property type="entry name" value="POZ domain"/>
    <property type="match status" value="2"/>
</dbReference>
<dbReference type="InterPro" id="IPR008974">
    <property type="entry name" value="TRAF-like"/>
</dbReference>
<feature type="domain" description="BTB" evidence="1">
    <location>
        <begin position="365"/>
        <end position="432"/>
    </location>
</feature>
<dbReference type="SMART" id="SM00225">
    <property type="entry name" value="BTB"/>
    <property type="match status" value="2"/>
</dbReference>
<dbReference type="SUPFAM" id="SSF49599">
    <property type="entry name" value="TRAF domain-like"/>
    <property type="match status" value="1"/>
</dbReference>
<accession>A0AAD4MXM7</accession>
<evidence type="ECO:0000259" key="1">
    <source>
        <dbReference type="PROSITE" id="PS50097"/>
    </source>
</evidence>
<dbReference type="AlphaFoldDB" id="A0AAD4MXM7"/>
<dbReference type="Gene3D" id="2.60.210.10">
    <property type="entry name" value="Apoptosis, Tumor Necrosis Factor Receptor Associated Protein 2, Chain A"/>
    <property type="match status" value="1"/>
</dbReference>
<name>A0AAD4MXM7_9BILA</name>
<dbReference type="Proteomes" id="UP001201812">
    <property type="component" value="Unassembled WGS sequence"/>
</dbReference>
<feature type="domain" description="MATH" evidence="2">
    <location>
        <begin position="36"/>
        <end position="175"/>
    </location>
</feature>
<evidence type="ECO:0000313" key="3">
    <source>
        <dbReference type="EMBL" id="KAI1704813.1"/>
    </source>
</evidence>
<dbReference type="InterPro" id="IPR002083">
    <property type="entry name" value="MATH/TRAF_dom"/>
</dbReference>
<feature type="domain" description="BTB" evidence="1">
    <location>
        <begin position="205"/>
        <end position="269"/>
    </location>
</feature>
<organism evidence="3 4">
    <name type="scientific">Ditylenchus destructor</name>
    <dbReference type="NCBI Taxonomy" id="166010"/>
    <lineage>
        <taxon>Eukaryota</taxon>
        <taxon>Metazoa</taxon>
        <taxon>Ecdysozoa</taxon>
        <taxon>Nematoda</taxon>
        <taxon>Chromadorea</taxon>
        <taxon>Rhabditida</taxon>
        <taxon>Tylenchina</taxon>
        <taxon>Tylenchomorpha</taxon>
        <taxon>Sphaerularioidea</taxon>
        <taxon>Anguinidae</taxon>
        <taxon>Anguininae</taxon>
        <taxon>Ditylenchus</taxon>
    </lineage>
</organism>
<gene>
    <name evidence="3" type="ORF">DdX_14034</name>
</gene>
<dbReference type="Pfam" id="PF22486">
    <property type="entry name" value="MATH_2"/>
    <property type="match status" value="1"/>
</dbReference>
<proteinExistence type="predicted"/>
<dbReference type="Pfam" id="PF00651">
    <property type="entry name" value="BTB"/>
    <property type="match status" value="2"/>
</dbReference>
<dbReference type="EMBL" id="JAKKPZ010000063">
    <property type="protein sequence ID" value="KAI1704813.1"/>
    <property type="molecule type" value="Genomic_DNA"/>
</dbReference>